<keyword evidence="5 7" id="KW-0378">Hydrolase</keyword>
<evidence type="ECO:0000256" key="7">
    <source>
        <dbReference type="RuleBase" id="RU361168"/>
    </source>
</evidence>
<dbReference type="Proteomes" id="UP000030653">
    <property type="component" value="Unassembled WGS sequence"/>
</dbReference>
<keyword evidence="4" id="KW-0732">Signal</keyword>
<evidence type="ECO:0000256" key="6">
    <source>
        <dbReference type="ARBA" id="ARBA00023295"/>
    </source>
</evidence>
<evidence type="ECO:0000256" key="3">
    <source>
        <dbReference type="ARBA" id="ARBA00012755"/>
    </source>
</evidence>
<dbReference type="GO" id="GO:0005975">
    <property type="term" value="P:carbohydrate metabolic process"/>
    <property type="evidence" value="ECO:0007669"/>
    <property type="project" value="InterPro"/>
</dbReference>
<evidence type="ECO:0000259" key="8">
    <source>
        <dbReference type="Pfam" id="PF17801"/>
    </source>
</evidence>
<feature type="domain" description="Alpha galactosidase C-terminal" evidence="8">
    <location>
        <begin position="241"/>
        <end position="313"/>
    </location>
</feature>
<dbReference type="Pfam" id="PF16499">
    <property type="entry name" value="Melibiase_2"/>
    <property type="match status" value="1"/>
</dbReference>
<dbReference type="AlphaFoldDB" id="M5FRQ9"/>
<name>M5FRQ9_DACPD</name>
<keyword evidence="7" id="KW-1015">Disulfide bond</keyword>
<dbReference type="InterPro" id="IPR013785">
    <property type="entry name" value="Aldolase_TIM"/>
</dbReference>
<dbReference type="OMA" id="FGLYHDI"/>
<dbReference type="Pfam" id="PF17801">
    <property type="entry name" value="Melibiase_C"/>
    <property type="match status" value="1"/>
</dbReference>
<dbReference type="InterPro" id="IPR002241">
    <property type="entry name" value="Glyco_hydro_27"/>
</dbReference>
<gene>
    <name evidence="9" type="ORF">DACRYDRAFT_110879</name>
</gene>
<keyword evidence="10" id="KW-1185">Reference proteome</keyword>
<protein>
    <recommendedName>
        <fullName evidence="3 7">Alpha-galactosidase</fullName>
        <ecNumber evidence="3 7">3.2.1.22</ecNumber>
    </recommendedName>
    <alternativeName>
        <fullName evidence="7">Melibiase</fullName>
    </alternativeName>
</protein>
<comment type="catalytic activity">
    <reaction evidence="1 7">
        <text>Hydrolysis of terminal, non-reducing alpha-D-galactose residues in alpha-D-galactosides, including galactose oligosaccharides, galactomannans and galactolipids.</text>
        <dbReference type="EC" id="3.2.1.22"/>
    </reaction>
</comment>
<evidence type="ECO:0000256" key="2">
    <source>
        <dbReference type="ARBA" id="ARBA00009743"/>
    </source>
</evidence>
<dbReference type="HOGENOM" id="CLU_013093_2_1_1"/>
<evidence type="ECO:0000256" key="1">
    <source>
        <dbReference type="ARBA" id="ARBA00001255"/>
    </source>
</evidence>
<dbReference type="PANTHER" id="PTHR11452">
    <property type="entry name" value="ALPHA-GALACTOSIDASE/ALPHA-N-ACETYLGALACTOSAMINIDASE"/>
    <property type="match status" value="1"/>
</dbReference>
<dbReference type="Gene3D" id="3.20.20.70">
    <property type="entry name" value="Aldolase class I"/>
    <property type="match status" value="1"/>
</dbReference>
<proteinExistence type="inferred from homology"/>
<dbReference type="PRINTS" id="PR00740">
    <property type="entry name" value="GLHYDRLASE27"/>
</dbReference>
<comment type="similarity">
    <text evidence="2 7">Belongs to the glycosyl hydrolase 27 family.</text>
</comment>
<dbReference type="OrthoDB" id="5795902at2759"/>
<dbReference type="InterPro" id="IPR017853">
    <property type="entry name" value="GH"/>
</dbReference>
<reference evidence="9 10" key="1">
    <citation type="journal article" date="2012" name="Science">
        <title>The Paleozoic origin of enzymatic lignin decomposition reconstructed from 31 fungal genomes.</title>
        <authorList>
            <person name="Floudas D."/>
            <person name="Binder M."/>
            <person name="Riley R."/>
            <person name="Barry K."/>
            <person name="Blanchette R.A."/>
            <person name="Henrissat B."/>
            <person name="Martinez A.T."/>
            <person name="Otillar R."/>
            <person name="Spatafora J.W."/>
            <person name="Yadav J.S."/>
            <person name="Aerts A."/>
            <person name="Benoit I."/>
            <person name="Boyd A."/>
            <person name="Carlson A."/>
            <person name="Copeland A."/>
            <person name="Coutinho P.M."/>
            <person name="de Vries R.P."/>
            <person name="Ferreira P."/>
            <person name="Findley K."/>
            <person name="Foster B."/>
            <person name="Gaskell J."/>
            <person name="Glotzer D."/>
            <person name="Gorecki P."/>
            <person name="Heitman J."/>
            <person name="Hesse C."/>
            <person name="Hori C."/>
            <person name="Igarashi K."/>
            <person name="Jurgens J.A."/>
            <person name="Kallen N."/>
            <person name="Kersten P."/>
            <person name="Kohler A."/>
            <person name="Kuees U."/>
            <person name="Kumar T.K.A."/>
            <person name="Kuo A."/>
            <person name="LaButti K."/>
            <person name="Larrondo L.F."/>
            <person name="Lindquist E."/>
            <person name="Ling A."/>
            <person name="Lombard V."/>
            <person name="Lucas S."/>
            <person name="Lundell T."/>
            <person name="Martin R."/>
            <person name="McLaughlin D.J."/>
            <person name="Morgenstern I."/>
            <person name="Morin E."/>
            <person name="Murat C."/>
            <person name="Nagy L.G."/>
            <person name="Nolan M."/>
            <person name="Ohm R.A."/>
            <person name="Patyshakuliyeva A."/>
            <person name="Rokas A."/>
            <person name="Ruiz-Duenas F.J."/>
            <person name="Sabat G."/>
            <person name="Salamov A."/>
            <person name="Samejima M."/>
            <person name="Schmutz J."/>
            <person name="Slot J.C."/>
            <person name="St John F."/>
            <person name="Stenlid J."/>
            <person name="Sun H."/>
            <person name="Sun S."/>
            <person name="Syed K."/>
            <person name="Tsang A."/>
            <person name="Wiebenga A."/>
            <person name="Young D."/>
            <person name="Pisabarro A."/>
            <person name="Eastwood D.C."/>
            <person name="Martin F."/>
            <person name="Cullen D."/>
            <person name="Grigoriev I.V."/>
            <person name="Hibbett D.S."/>
        </authorList>
    </citation>
    <scope>NUCLEOTIDE SEQUENCE [LARGE SCALE GENOMIC DNA]</scope>
    <source>
        <strain evidence="9 10">DJM-731 SS1</strain>
    </source>
</reference>
<dbReference type="EMBL" id="JH795873">
    <property type="protein sequence ID" value="EJT98433.1"/>
    <property type="molecule type" value="Genomic_DNA"/>
</dbReference>
<dbReference type="SUPFAM" id="SSF51011">
    <property type="entry name" value="Glycosyl hydrolase domain"/>
    <property type="match status" value="1"/>
</dbReference>
<keyword evidence="6 7" id="KW-0326">Glycosidase</keyword>
<dbReference type="RefSeq" id="XP_040625331.1">
    <property type="nucleotide sequence ID" value="XM_040769139.1"/>
</dbReference>
<dbReference type="CDD" id="cd14792">
    <property type="entry name" value="GH27"/>
    <property type="match status" value="1"/>
</dbReference>
<sequence length="371" mass="40378">MGHSYIQVPERDGFSCIGSEVHGIVSLFKVPAPQRLTLQISTTGIYSCSGITTCAGYPGSYGYELIDAQTFTEWGIDYLKYDNCNPPPENVLLENSLGKFQRMADAISAGESQVWLWGASMAQSWRITTDITTSWSSITSIINTASFVTSSSGFYGHNDLDMSRGNGELTYDERKSHFTAWALFKSPLLIGTDLTSISNDDLGILLNQELIAINQDPNVSMSISPFSWGVNPDWSFNASYPAQFYSGPTSNGTVVMLLNTMAQQEAMCFTLTDSPWLKPDIKYIVRDLWSHTNNCTAVGSLSVSVPSHGVSALFFKEAGNSSINTGYPACAIAQNCGVIASGDVDWRHSTSPRPWMVGVLVALLLGALDFL</sequence>
<dbReference type="InterPro" id="IPR041233">
    <property type="entry name" value="Melibiase_C"/>
</dbReference>
<dbReference type="SUPFAM" id="SSF51445">
    <property type="entry name" value="(Trans)glycosidases"/>
    <property type="match status" value="1"/>
</dbReference>
<dbReference type="PANTHER" id="PTHR11452:SF61">
    <property type="entry name" value="ALPHA-GALACTOSIDASE B-RELATED"/>
    <property type="match status" value="1"/>
</dbReference>
<dbReference type="InterPro" id="IPR013780">
    <property type="entry name" value="Glyco_hydro_b"/>
</dbReference>
<dbReference type="Gene3D" id="2.60.40.1180">
    <property type="entry name" value="Golgi alpha-mannosidase II"/>
    <property type="match status" value="1"/>
</dbReference>
<evidence type="ECO:0000313" key="10">
    <source>
        <dbReference type="Proteomes" id="UP000030653"/>
    </source>
</evidence>
<dbReference type="GO" id="GO:0004557">
    <property type="term" value="F:alpha-galactosidase activity"/>
    <property type="evidence" value="ECO:0007669"/>
    <property type="project" value="UniProtKB-EC"/>
</dbReference>
<dbReference type="STRING" id="1858805.M5FRQ9"/>
<dbReference type="EC" id="3.2.1.22" evidence="3 7"/>
<evidence type="ECO:0000256" key="5">
    <source>
        <dbReference type="ARBA" id="ARBA00022801"/>
    </source>
</evidence>
<organism evidence="9 10">
    <name type="scientific">Dacryopinax primogenitus (strain DJM 731)</name>
    <name type="common">Brown rot fungus</name>
    <dbReference type="NCBI Taxonomy" id="1858805"/>
    <lineage>
        <taxon>Eukaryota</taxon>
        <taxon>Fungi</taxon>
        <taxon>Dikarya</taxon>
        <taxon>Basidiomycota</taxon>
        <taxon>Agaricomycotina</taxon>
        <taxon>Dacrymycetes</taxon>
        <taxon>Dacrymycetales</taxon>
        <taxon>Dacrymycetaceae</taxon>
        <taxon>Dacryopinax</taxon>
    </lineage>
</organism>
<accession>M5FRQ9</accession>
<evidence type="ECO:0000256" key="4">
    <source>
        <dbReference type="ARBA" id="ARBA00022729"/>
    </source>
</evidence>
<dbReference type="GeneID" id="63684201"/>
<evidence type="ECO:0000313" key="9">
    <source>
        <dbReference type="EMBL" id="EJT98433.1"/>
    </source>
</evidence>